<sequence>MLNELFSWLNDDANHHPISSQIVYLSTLKNELDGFSLKNRKLLASFWSSKYSSNDNVNAESQKNLSMQKEFLDFLNFCENKLAVKDGCSAALLAFQYAIASQQQVKRAYDIEKMKQLISLAMQENREETLSYYLSEKEHLNSDVRSAISTAIVEHNLSYFTVQFTHQKNPLGIIPLCRQFLGTPEEFAALLLWLLQQGVAVERILKAGLLHDFIGYHLFSLHAPESPIIELYALMAQFPQAHALCEKAARISCSARGLEAYTLTGVLQEAEESCEIDREDSYDFTSDADNFKDLYTVFAQPFLSAALKFTAQEAWFEQLAAALNSLPLKDLSRFIDMTAAEKNPKLIEKLSALISVGTLNGLLDDKHWSVLHLLPYKGDLYEKISSIKIEGVLNYLDQQEASLFDKIPQLMSLFLAFRDKKKEVAISIYENIIDKIADNPQFSEDSYLLKNLRKFKHKERILVKKCGQYEASFHFEVLKQIACFPFTISHYYAIEDAWLHASRKLNALKEIVYFDSGFPHDKYNLQGYIGKLLFKQQGEQFNIEDFMVSLGVDCILNPTEVNEYEYALIESLCAIDEENCRNKIIGMLAEKYKNYNWLHRKYGQEGILARVLRNDNAGLFIFLAEKQPLQITRALIKEICREAVHFIPWEITPWNVIHYLVTTNAEQFDCDVIRQFLDLAIQQNRPASIELFCKLGIQHQDKKLGRMIERAFRLAVEQANIPLINFFCGLNQSLISPTLMLEGVGQALTKENFAIAAYIMESIPKNNFFQHSIEMLLQAAVAKNKPNIIQFLYGATETLSKNCLQKAFLKAVNLGFTDSVRQLCNLPTALPVSILDAGLESAIKLGHLHVVEYLCTVKLAKGKEYLTQKTLDIALQVAARHGVLMVVDYLCNLDLQPSQAALRSAYKRAVSKEHTAVALYLRNREKATRQVTLETPSIGEEAMGLLPSMSMFAQKTLKEKNSEQLIGAKSLLS</sequence>
<gene>
    <name evidence="1" type="ORF">EKM59_03720</name>
</gene>
<dbReference type="AlphaFoldDB" id="A0A433JKW0"/>
<name>A0A433JKW0_9GAMM</name>
<organism evidence="1 2">
    <name type="scientific">Legionella septentrionalis</name>
    <dbReference type="NCBI Taxonomy" id="2498109"/>
    <lineage>
        <taxon>Bacteria</taxon>
        <taxon>Pseudomonadati</taxon>
        <taxon>Pseudomonadota</taxon>
        <taxon>Gammaproteobacteria</taxon>
        <taxon>Legionellales</taxon>
        <taxon>Legionellaceae</taxon>
        <taxon>Legionella</taxon>
    </lineage>
</organism>
<accession>A0A433JKW0</accession>
<comment type="caution">
    <text evidence="1">The sequence shown here is derived from an EMBL/GenBank/DDBJ whole genome shotgun (WGS) entry which is preliminary data.</text>
</comment>
<evidence type="ECO:0000313" key="2">
    <source>
        <dbReference type="Proteomes" id="UP000288012"/>
    </source>
</evidence>
<keyword evidence="2" id="KW-1185">Reference proteome</keyword>
<evidence type="ECO:0008006" key="3">
    <source>
        <dbReference type="Google" id="ProtNLM"/>
    </source>
</evidence>
<proteinExistence type="predicted"/>
<protein>
    <recommendedName>
        <fullName evidence="3">Ankyrin repeat domain-containing protein</fullName>
    </recommendedName>
</protein>
<evidence type="ECO:0000313" key="1">
    <source>
        <dbReference type="EMBL" id="RUQ89199.1"/>
    </source>
</evidence>
<reference evidence="1 2" key="1">
    <citation type="submission" date="2018-12" db="EMBL/GenBank/DDBJ databases">
        <title>Legionella sp,whole genome shotgun sequence.</title>
        <authorList>
            <person name="Wu H."/>
        </authorList>
    </citation>
    <scope>NUCLEOTIDE SEQUENCE [LARGE SCALE GENOMIC DNA]</scope>
    <source>
        <strain evidence="2">km714</strain>
    </source>
</reference>
<dbReference type="Proteomes" id="UP000288012">
    <property type="component" value="Unassembled WGS sequence"/>
</dbReference>
<dbReference type="EMBL" id="RZGR01000008">
    <property type="protein sequence ID" value="RUQ89199.1"/>
    <property type="molecule type" value="Genomic_DNA"/>
</dbReference>
<dbReference type="InterPro" id="IPR036770">
    <property type="entry name" value="Ankyrin_rpt-contain_sf"/>
</dbReference>
<dbReference type="SUPFAM" id="SSF48403">
    <property type="entry name" value="Ankyrin repeat"/>
    <property type="match status" value="1"/>
</dbReference>